<dbReference type="REBASE" id="839628">
    <property type="entry name" value="M.FspCFS9ORF36970P"/>
</dbReference>
<dbReference type="AlphaFoldDB" id="A0AAT9H6G3"/>
<name>A0AAT9H6G3_9FLAO</name>
<dbReference type="GO" id="GO:0006304">
    <property type="term" value="P:DNA modification"/>
    <property type="evidence" value="ECO:0007669"/>
    <property type="project" value="InterPro"/>
</dbReference>
<dbReference type="RefSeq" id="WP_369616108.1">
    <property type="nucleotide sequence ID" value="NZ_AP031573.1"/>
</dbReference>
<reference evidence="7" key="1">
    <citation type="submission" date="2024-05" db="EMBL/GenBank/DDBJ databases">
        <title>Whole-Genome Sequence of CFS9, a Potential Fish Probiotic Isolated from the Body Surface of Silurus asotus.</title>
        <authorList>
            <person name="Kojima M."/>
            <person name="Tobioka K."/>
            <person name="Yokota K."/>
            <person name="Nakatani H."/>
            <person name="Hori K."/>
            <person name="Tamaru Y."/>
            <person name="Okazaki F."/>
        </authorList>
    </citation>
    <scope>NUCLEOTIDE SEQUENCE</scope>
    <source>
        <strain evidence="7">CFS9</strain>
    </source>
</reference>
<keyword evidence="2" id="KW-0489">Methyltransferase</keyword>
<dbReference type="InterPro" id="IPR050953">
    <property type="entry name" value="N4_N6_ade-DNA_methylase"/>
</dbReference>
<dbReference type="GO" id="GO:0009007">
    <property type="term" value="F:site-specific DNA-methyltransferase (adenine-specific) activity"/>
    <property type="evidence" value="ECO:0007669"/>
    <property type="project" value="UniProtKB-EC"/>
</dbReference>
<evidence type="ECO:0000256" key="1">
    <source>
        <dbReference type="ARBA" id="ARBA00011900"/>
    </source>
</evidence>
<dbReference type="InterPro" id="IPR029063">
    <property type="entry name" value="SAM-dependent_MTases_sf"/>
</dbReference>
<keyword evidence="3" id="KW-0808">Transferase</keyword>
<evidence type="ECO:0000256" key="2">
    <source>
        <dbReference type="ARBA" id="ARBA00022603"/>
    </source>
</evidence>
<dbReference type="EMBL" id="AP031573">
    <property type="protein sequence ID" value="BFM45056.1"/>
    <property type="molecule type" value="Genomic_DNA"/>
</dbReference>
<sequence>MRNIFRYLKSYSTDPLKVDRLIVSAFLVINQLTVRQNRFLIEYSITQEQQEQWDALGKFIEIINGELHTFEIEKLIELFEFVISPSDRIVNGAIYTPVDIRDYIVEQSIHEIEGQLANIKISDISCGCGGFLYTSAKELKRRTQNSYEHIYQNQIFGLDIQEYSVTRSKLLLSLLAISEGEDIEEFHFNIHQGDTLIFDWNNVYPNFEGFQIIVGNPPYVRGRNLEDAVKENLQNWAVCASGNPDLYIPFFQIGFESLAPNGILGYITMNSFFKSLNGRALRSYFEENNVAVKIIDFGTLQIFQPKSTYTCICFLENRQQEFVEYYKSIEREMPILRTDYIRINYNSLNARSGWNLNNNELISKIEATGRPLGQIYKTRHGIATLKNDLYIFRPVAEDEDFYYLQNGNLYPIEKGICRDIFNSNKLSRSVDIDQAIEKVLFPYSDDDRPKIMEEDFLKECFPMAYNYLLNKKSILATRDKGYGKYEKWFAFGRTQSLEKMGNKLFFPKFSDIVPSYIISNDNDLLFYNGQAIIGHSEEEMLLIKKIMESRIFWYYIKTTSKPYTSNYYSLNGNYIKNFGIPNFSEEQIDFLINEQDKHVVDHFLEDFYDVHLCDEQILN</sequence>
<dbReference type="InterPro" id="IPR011639">
    <property type="entry name" value="MethylTrfase_TaqI-like_dom"/>
</dbReference>
<dbReference type="PANTHER" id="PTHR33841">
    <property type="entry name" value="DNA METHYLTRANSFERASE YEEA-RELATED"/>
    <property type="match status" value="1"/>
</dbReference>
<keyword evidence="4" id="KW-0949">S-adenosyl-L-methionine</keyword>
<dbReference type="PROSITE" id="PS00092">
    <property type="entry name" value="N6_MTASE"/>
    <property type="match status" value="1"/>
</dbReference>
<evidence type="ECO:0000256" key="4">
    <source>
        <dbReference type="ARBA" id="ARBA00022691"/>
    </source>
</evidence>
<feature type="domain" description="Type II methyltransferase M.TaqI-like" evidence="6">
    <location>
        <begin position="153"/>
        <end position="303"/>
    </location>
</feature>
<dbReference type="EC" id="2.1.1.72" evidence="1"/>
<dbReference type="Pfam" id="PF07669">
    <property type="entry name" value="Eco57I"/>
    <property type="match status" value="1"/>
</dbReference>
<dbReference type="GO" id="GO:0032259">
    <property type="term" value="P:methylation"/>
    <property type="evidence" value="ECO:0007669"/>
    <property type="project" value="UniProtKB-KW"/>
</dbReference>
<evidence type="ECO:0000256" key="3">
    <source>
        <dbReference type="ARBA" id="ARBA00022679"/>
    </source>
</evidence>
<dbReference type="PRINTS" id="PR00507">
    <property type="entry name" value="N12N6MTFRASE"/>
</dbReference>
<accession>A0AAT9H6G3</accession>
<dbReference type="GO" id="GO:0003676">
    <property type="term" value="F:nucleic acid binding"/>
    <property type="evidence" value="ECO:0007669"/>
    <property type="project" value="InterPro"/>
</dbReference>
<dbReference type="InterPro" id="IPR002052">
    <property type="entry name" value="DNA_methylase_N6_adenine_CS"/>
</dbReference>
<gene>
    <name evidence="7" type="ORF">CFS9_36970</name>
</gene>
<proteinExistence type="predicted"/>
<organism evidence="7">
    <name type="scientific">Flavobacterium sp. CFS9</name>
    <dbReference type="NCBI Taxonomy" id="3143118"/>
    <lineage>
        <taxon>Bacteria</taxon>
        <taxon>Pseudomonadati</taxon>
        <taxon>Bacteroidota</taxon>
        <taxon>Flavobacteriia</taxon>
        <taxon>Flavobacteriales</taxon>
        <taxon>Flavobacteriaceae</taxon>
        <taxon>Flavobacterium</taxon>
    </lineage>
</organism>
<protein>
    <recommendedName>
        <fullName evidence="1">site-specific DNA-methyltransferase (adenine-specific)</fullName>
        <ecNumber evidence="1">2.1.1.72</ecNumber>
    </recommendedName>
</protein>
<dbReference type="Gene3D" id="3.40.50.150">
    <property type="entry name" value="Vaccinia Virus protein VP39"/>
    <property type="match status" value="1"/>
</dbReference>
<evidence type="ECO:0000313" key="7">
    <source>
        <dbReference type="EMBL" id="BFM45056.1"/>
    </source>
</evidence>
<dbReference type="PANTHER" id="PTHR33841:SF1">
    <property type="entry name" value="DNA METHYLTRANSFERASE A"/>
    <property type="match status" value="1"/>
</dbReference>
<comment type="catalytic activity">
    <reaction evidence="5">
        <text>a 2'-deoxyadenosine in DNA + S-adenosyl-L-methionine = an N(6)-methyl-2'-deoxyadenosine in DNA + S-adenosyl-L-homocysteine + H(+)</text>
        <dbReference type="Rhea" id="RHEA:15197"/>
        <dbReference type="Rhea" id="RHEA-COMP:12418"/>
        <dbReference type="Rhea" id="RHEA-COMP:12419"/>
        <dbReference type="ChEBI" id="CHEBI:15378"/>
        <dbReference type="ChEBI" id="CHEBI:57856"/>
        <dbReference type="ChEBI" id="CHEBI:59789"/>
        <dbReference type="ChEBI" id="CHEBI:90615"/>
        <dbReference type="ChEBI" id="CHEBI:90616"/>
        <dbReference type="EC" id="2.1.1.72"/>
    </reaction>
</comment>
<evidence type="ECO:0000256" key="5">
    <source>
        <dbReference type="ARBA" id="ARBA00047942"/>
    </source>
</evidence>
<evidence type="ECO:0000259" key="6">
    <source>
        <dbReference type="Pfam" id="PF07669"/>
    </source>
</evidence>
<dbReference type="SUPFAM" id="SSF53335">
    <property type="entry name" value="S-adenosyl-L-methionine-dependent methyltransferases"/>
    <property type="match status" value="1"/>
</dbReference>